<dbReference type="Gene3D" id="3.30.450.20">
    <property type="entry name" value="PAS domain"/>
    <property type="match status" value="3"/>
</dbReference>
<comment type="caution">
    <text evidence="2">The sequence shown here is derived from an EMBL/GenBank/DDBJ whole genome shotgun (WGS) entry which is preliminary data.</text>
</comment>
<dbReference type="InterPro" id="IPR009057">
    <property type="entry name" value="Homeodomain-like_sf"/>
</dbReference>
<evidence type="ECO:0000259" key="1">
    <source>
        <dbReference type="PROSITE" id="PS50112"/>
    </source>
</evidence>
<dbReference type="SMART" id="SM00091">
    <property type="entry name" value="PAS"/>
    <property type="match status" value="2"/>
</dbReference>
<dbReference type="EMBL" id="QGNA01000001">
    <property type="protein sequence ID" value="PWS39014.1"/>
    <property type="molecule type" value="Genomic_DNA"/>
</dbReference>
<dbReference type="PRINTS" id="PR01590">
    <property type="entry name" value="HTHFIS"/>
</dbReference>
<dbReference type="GO" id="GO:0006355">
    <property type="term" value="P:regulation of DNA-templated transcription"/>
    <property type="evidence" value="ECO:0007669"/>
    <property type="project" value="InterPro"/>
</dbReference>
<dbReference type="InterPro" id="IPR035965">
    <property type="entry name" value="PAS-like_dom_sf"/>
</dbReference>
<evidence type="ECO:0000313" key="2">
    <source>
        <dbReference type="EMBL" id="PWS39014.1"/>
    </source>
</evidence>
<feature type="domain" description="PAS" evidence="1">
    <location>
        <begin position="153"/>
        <end position="224"/>
    </location>
</feature>
<dbReference type="Pfam" id="PF00989">
    <property type="entry name" value="PAS"/>
    <property type="match status" value="2"/>
</dbReference>
<name>A0A317FIU9_9PROT</name>
<dbReference type="Gene3D" id="1.10.10.60">
    <property type="entry name" value="Homeodomain-like"/>
    <property type="match status" value="1"/>
</dbReference>
<evidence type="ECO:0000313" key="3">
    <source>
        <dbReference type="Proteomes" id="UP000245765"/>
    </source>
</evidence>
<dbReference type="InterPro" id="IPR011785">
    <property type="entry name" value="Tscrpt_reg_PpsR-CrtJ"/>
</dbReference>
<dbReference type="InterPro" id="IPR013767">
    <property type="entry name" value="PAS_fold"/>
</dbReference>
<sequence length="476" mass="51406">MKAFKAPKTSVGHLDAEAVSGLVVASADVALVLDEAGAIRDVGFGSDELASDLGNGGSWLGRAWIDTVSRDSRGKVEALLDPAPPQDAPRWRHVNHVLAEGATVPILCSVAPLGRAGRRVVFGRDLRPLSQLQQRLVEVQQSLERDYSRLRQAETRYRLLFQMSVDPLLVLDSESLRVLEANPSAQRLFAGATRRLTGRPLPELFAMSDRASLQSLLTTLRNAGRADDMRAKLFEEGPDVTVSAATFRQEGSILFLVRLETDAAAGASEEETGLGARLLKVIDGAPDAFVVTDQDARIISANAAFLDMVQIGAEDQARGMSLERWMGRQGVELDVLLATLRSRGSVRLFTTTLRGDLGAMTEVEVSAVAVQHGGEPSYGFLVRDIGPRTKPAPRTANGATRSVEQLTELIGRVPLKDLVREATDAIERLCIEAALDLTGDNRASAAEMLGLSRQSLYVKLRRYGLGDLGPDDHVEG</sequence>
<dbReference type="Pfam" id="PF02954">
    <property type="entry name" value="HTH_8"/>
    <property type="match status" value="1"/>
</dbReference>
<organism evidence="2 3">
    <name type="scientific">Falsiroseomonas bella</name>
    <dbReference type="NCBI Taxonomy" id="2184016"/>
    <lineage>
        <taxon>Bacteria</taxon>
        <taxon>Pseudomonadati</taxon>
        <taxon>Pseudomonadota</taxon>
        <taxon>Alphaproteobacteria</taxon>
        <taxon>Acetobacterales</taxon>
        <taxon>Roseomonadaceae</taxon>
        <taxon>Falsiroseomonas</taxon>
    </lineage>
</organism>
<accession>A0A317FIU9</accession>
<dbReference type="NCBIfam" id="TIGR00229">
    <property type="entry name" value="sensory_box"/>
    <property type="match status" value="2"/>
</dbReference>
<reference evidence="3" key="1">
    <citation type="submission" date="2018-05" db="EMBL/GenBank/DDBJ databases">
        <authorList>
            <person name="Du Z."/>
            <person name="Wang X."/>
        </authorList>
    </citation>
    <scope>NUCLEOTIDE SEQUENCE [LARGE SCALE GENOMIC DNA]</scope>
    <source>
        <strain evidence="3">CQN31</strain>
    </source>
</reference>
<dbReference type="NCBIfam" id="TIGR02040">
    <property type="entry name" value="PpsR-CrtJ"/>
    <property type="match status" value="1"/>
</dbReference>
<dbReference type="CDD" id="cd00130">
    <property type="entry name" value="PAS"/>
    <property type="match status" value="2"/>
</dbReference>
<dbReference type="SUPFAM" id="SSF46689">
    <property type="entry name" value="Homeodomain-like"/>
    <property type="match status" value="1"/>
</dbReference>
<keyword evidence="3" id="KW-1185">Reference proteome</keyword>
<dbReference type="PROSITE" id="PS50112">
    <property type="entry name" value="PAS"/>
    <property type="match status" value="1"/>
</dbReference>
<proteinExistence type="predicted"/>
<dbReference type="OrthoDB" id="5499170at2"/>
<dbReference type="AlphaFoldDB" id="A0A317FIU9"/>
<dbReference type="GO" id="GO:0043565">
    <property type="term" value="F:sequence-specific DNA binding"/>
    <property type="evidence" value="ECO:0007669"/>
    <property type="project" value="InterPro"/>
</dbReference>
<dbReference type="InterPro" id="IPR002197">
    <property type="entry name" value="HTH_Fis"/>
</dbReference>
<dbReference type="InterPro" id="IPR000014">
    <property type="entry name" value="PAS"/>
</dbReference>
<dbReference type="Proteomes" id="UP000245765">
    <property type="component" value="Unassembled WGS sequence"/>
</dbReference>
<gene>
    <name evidence="2" type="primary">ppsR</name>
    <name evidence="2" type="ORF">DFH01_07150</name>
</gene>
<dbReference type="Gene3D" id="1.20.5.430">
    <property type="match status" value="1"/>
</dbReference>
<protein>
    <submittedName>
        <fullName evidence="2">Transcriptional regulator PpsR</fullName>
    </submittedName>
</protein>
<dbReference type="RefSeq" id="WP_109869635.1">
    <property type="nucleotide sequence ID" value="NZ_QGNA01000001.1"/>
</dbReference>
<dbReference type="SUPFAM" id="SSF55785">
    <property type="entry name" value="PYP-like sensor domain (PAS domain)"/>
    <property type="match status" value="2"/>
</dbReference>